<name>A0A956M0E4_UNCEI</name>
<dbReference type="Proteomes" id="UP000697710">
    <property type="component" value="Unassembled WGS sequence"/>
</dbReference>
<protein>
    <submittedName>
        <fullName evidence="3">Uncharacterized protein</fullName>
    </submittedName>
</protein>
<gene>
    <name evidence="3" type="ORF">KC729_11330</name>
</gene>
<proteinExistence type="predicted"/>
<reference evidence="3" key="2">
    <citation type="journal article" date="2021" name="Microbiome">
        <title>Successional dynamics and alternative stable states in a saline activated sludge microbial community over 9 years.</title>
        <authorList>
            <person name="Wang Y."/>
            <person name="Ye J."/>
            <person name="Ju F."/>
            <person name="Liu L."/>
            <person name="Boyd J.A."/>
            <person name="Deng Y."/>
            <person name="Parks D.H."/>
            <person name="Jiang X."/>
            <person name="Yin X."/>
            <person name="Woodcroft B.J."/>
            <person name="Tyson G.W."/>
            <person name="Hugenholtz P."/>
            <person name="Polz M.F."/>
            <person name="Zhang T."/>
        </authorList>
    </citation>
    <scope>NUCLEOTIDE SEQUENCE</scope>
    <source>
        <strain evidence="3">HKST-UBA01</strain>
    </source>
</reference>
<evidence type="ECO:0000313" key="3">
    <source>
        <dbReference type="EMBL" id="MCA9728267.1"/>
    </source>
</evidence>
<dbReference type="EMBL" id="JAGQHR010000338">
    <property type="protein sequence ID" value="MCA9728267.1"/>
    <property type="molecule type" value="Genomic_DNA"/>
</dbReference>
<evidence type="ECO:0000313" key="4">
    <source>
        <dbReference type="Proteomes" id="UP000697710"/>
    </source>
</evidence>
<organism evidence="3 4">
    <name type="scientific">Eiseniibacteriota bacterium</name>
    <dbReference type="NCBI Taxonomy" id="2212470"/>
    <lineage>
        <taxon>Bacteria</taxon>
        <taxon>Candidatus Eiseniibacteriota</taxon>
    </lineage>
</organism>
<reference evidence="3" key="1">
    <citation type="submission" date="2020-04" db="EMBL/GenBank/DDBJ databases">
        <authorList>
            <person name="Zhang T."/>
        </authorList>
    </citation>
    <scope>NUCLEOTIDE SEQUENCE</scope>
    <source>
        <strain evidence="3">HKST-UBA01</strain>
    </source>
</reference>
<dbReference type="AlphaFoldDB" id="A0A956M0E4"/>
<evidence type="ECO:0000256" key="2">
    <source>
        <dbReference type="SAM" id="SignalP"/>
    </source>
</evidence>
<comment type="caution">
    <text evidence="3">The sequence shown here is derived from an EMBL/GenBank/DDBJ whole genome shotgun (WGS) entry which is preliminary data.</text>
</comment>
<feature type="region of interest" description="Disordered" evidence="1">
    <location>
        <begin position="112"/>
        <end position="132"/>
    </location>
</feature>
<accession>A0A956M0E4</accession>
<feature type="signal peptide" evidence="2">
    <location>
        <begin position="1"/>
        <end position="23"/>
    </location>
</feature>
<feature type="chain" id="PRO_5037141357" evidence="2">
    <location>
        <begin position="24"/>
        <end position="440"/>
    </location>
</feature>
<keyword evidence="2" id="KW-0732">Signal</keyword>
<feature type="region of interest" description="Disordered" evidence="1">
    <location>
        <begin position="416"/>
        <end position="440"/>
    </location>
</feature>
<feature type="non-terminal residue" evidence="3">
    <location>
        <position position="440"/>
    </location>
</feature>
<sequence>MHPRLIGAVTAALVLIASAVALAPSAGAEGYVSAHPQRIAQRSCFWTERLAAKFDTDPEENFAFPDTGAAYWTSKSTMPAGAHIVLRGKYAHARYQSLNSYDAATATPLDAVNDVSTNPDRGSRNPYLPGARRDLPMKRRKYSVSILDEPVPGTPAQNTLYAGVDGQEQVVIFYRVYLPEPFRKHEQTGGAGLPKVELHLADGTVLKNEAACQALQVEPGRLTLDALPPDVYRSIREQPGKPATFPAEPTPIFRAFYSRAWGLGCWYGGDCTGQPERVGGQYSNVDNEYIASFVNRGFPAGPVLVLRGKLPRTPDTGRDVERMPRGQLRYWSICQNESVLTTASSGCLYDVQIPVDRKGRYTIVTSKAEDRPPNARRKCGVAYLPWPERGDGAGHLDDGLLIVRNMLPAKSFHHAIQDTSTPGDESRVLGPYMPRGTYTT</sequence>
<evidence type="ECO:0000256" key="1">
    <source>
        <dbReference type="SAM" id="MobiDB-lite"/>
    </source>
</evidence>